<dbReference type="PANTHER" id="PTHR44688:SF16">
    <property type="entry name" value="DNA-BINDING TRANSCRIPTIONAL ACTIVATOR DEVR_DOSR"/>
    <property type="match status" value="1"/>
</dbReference>
<dbReference type="AlphaFoldDB" id="A0A7X5F2H3"/>
<dbReference type="GO" id="GO:0003677">
    <property type="term" value="F:DNA binding"/>
    <property type="evidence" value="ECO:0007669"/>
    <property type="project" value="UniProtKB-KW"/>
</dbReference>
<protein>
    <submittedName>
        <fullName evidence="1">Helix-turn-helix transcriptional regulator</fullName>
    </submittedName>
</protein>
<name>A0A7X5F2H3_9HYPH</name>
<dbReference type="Proteomes" id="UP000586722">
    <property type="component" value="Unassembled WGS sequence"/>
</dbReference>
<dbReference type="CDD" id="cd06170">
    <property type="entry name" value="LuxR_C_like"/>
    <property type="match status" value="1"/>
</dbReference>
<accession>A0A7X5F2H3</accession>
<dbReference type="InterPro" id="IPR016032">
    <property type="entry name" value="Sig_transdc_resp-reg_C-effctor"/>
</dbReference>
<evidence type="ECO:0000313" key="1">
    <source>
        <dbReference type="EMBL" id="NBN78536.1"/>
    </source>
</evidence>
<proteinExistence type="predicted"/>
<dbReference type="EMBL" id="JAABLQ010000001">
    <property type="protein sequence ID" value="NBN78536.1"/>
    <property type="molecule type" value="Genomic_DNA"/>
</dbReference>
<dbReference type="InterPro" id="IPR036388">
    <property type="entry name" value="WH-like_DNA-bd_sf"/>
</dbReference>
<dbReference type="GO" id="GO:0006355">
    <property type="term" value="P:regulation of DNA-templated transcription"/>
    <property type="evidence" value="ECO:0007669"/>
    <property type="project" value="InterPro"/>
</dbReference>
<dbReference type="PROSITE" id="PS50043">
    <property type="entry name" value="HTH_LUXR_2"/>
    <property type="match status" value="1"/>
</dbReference>
<dbReference type="Pfam" id="PF00196">
    <property type="entry name" value="GerE"/>
    <property type="match status" value="1"/>
</dbReference>
<dbReference type="SMART" id="SM00421">
    <property type="entry name" value="HTH_LUXR"/>
    <property type="match status" value="1"/>
</dbReference>
<keyword evidence="2" id="KW-1185">Reference proteome</keyword>
<gene>
    <name evidence="1" type="ORF">GWI72_09675</name>
</gene>
<evidence type="ECO:0000313" key="2">
    <source>
        <dbReference type="Proteomes" id="UP000586722"/>
    </source>
</evidence>
<dbReference type="SUPFAM" id="SSF46894">
    <property type="entry name" value="C-terminal effector domain of the bipartite response regulators"/>
    <property type="match status" value="1"/>
</dbReference>
<reference evidence="2" key="1">
    <citation type="submission" date="2020-01" db="EMBL/GenBank/DDBJ databases">
        <authorList>
            <person name="Fang Y."/>
            <person name="Sun R."/>
            <person name="Nie L."/>
            <person name="He J."/>
            <person name="Hao L."/>
            <person name="Wang L."/>
            <person name="Su S."/>
            <person name="Lv E."/>
            <person name="Zhang Z."/>
            <person name="Xie R."/>
            <person name="Liu H."/>
        </authorList>
    </citation>
    <scope>NUCLEOTIDE SEQUENCE [LARGE SCALE GENOMIC DNA]</scope>
    <source>
        <strain evidence="2">XCT-53</strain>
    </source>
</reference>
<dbReference type="PRINTS" id="PR00038">
    <property type="entry name" value="HTHLUXR"/>
</dbReference>
<dbReference type="PROSITE" id="PS00622">
    <property type="entry name" value="HTH_LUXR_1"/>
    <property type="match status" value="1"/>
</dbReference>
<dbReference type="RefSeq" id="WP_161674347.1">
    <property type="nucleotide sequence ID" value="NZ_JAABLP010000001.1"/>
</dbReference>
<dbReference type="Gene3D" id="1.10.10.10">
    <property type="entry name" value="Winged helix-like DNA-binding domain superfamily/Winged helix DNA-binding domain"/>
    <property type="match status" value="1"/>
</dbReference>
<dbReference type="InterPro" id="IPR000792">
    <property type="entry name" value="Tscrpt_reg_LuxR_C"/>
</dbReference>
<dbReference type="PANTHER" id="PTHR44688">
    <property type="entry name" value="DNA-BINDING TRANSCRIPTIONAL ACTIVATOR DEVR_DOSR"/>
    <property type="match status" value="1"/>
</dbReference>
<organism evidence="1 2">
    <name type="scientific">Pannonibacter tanglangensis</name>
    <dbReference type="NCBI Taxonomy" id="2750084"/>
    <lineage>
        <taxon>Bacteria</taxon>
        <taxon>Pseudomonadati</taxon>
        <taxon>Pseudomonadota</taxon>
        <taxon>Alphaproteobacteria</taxon>
        <taxon>Hyphomicrobiales</taxon>
        <taxon>Stappiaceae</taxon>
        <taxon>Pannonibacter</taxon>
    </lineage>
</organism>
<comment type="caution">
    <text evidence="1">The sequence shown here is derived from an EMBL/GenBank/DDBJ whole genome shotgun (WGS) entry which is preliminary data.</text>
</comment>
<sequence length="233" mass="25164">MLDEAELSTQLRTISEAGSAQLVLDVLESNLRRIGATHVLITGLPMPKRTIDSLVQRIRWADTRSGTHENVSLSANDSALFLGLASNRASVWTVTAGDMEHSRLLAAVGEGAQVVIIPVTELHPFQAFVYCAGTSLKTDKCTLAALEVLTDAAFAKLQDMGVVTAQRPGALSIRERKVLELTAFGKTASEIAELLDISQRTVHAHLQNASVKLNATNKTHTVVEALRYGQIRV</sequence>